<name>A0A6C0DX21_9ZZZZ</name>
<dbReference type="SMART" id="SM00151">
    <property type="entry name" value="SWIB"/>
    <property type="match status" value="1"/>
</dbReference>
<dbReference type="Gene3D" id="1.10.245.10">
    <property type="entry name" value="SWIB/MDM2 domain"/>
    <property type="match status" value="1"/>
</dbReference>
<dbReference type="EMBL" id="MN739668">
    <property type="protein sequence ID" value="QHT19725.1"/>
    <property type="molecule type" value="Genomic_DNA"/>
</dbReference>
<dbReference type="InterPro" id="IPR003121">
    <property type="entry name" value="SWIB_MDM2_domain"/>
</dbReference>
<dbReference type="CDD" id="cd10567">
    <property type="entry name" value="SWIB-MDM2_like"/>
    <property type="match status" value="1"/>
</dbReference>
<evidence type="ECO:0000313" key="2">
    <source>
        <dbReference type="EMBL" id="QHT19725.1"/>
    </source>
</evidence>
<sequence>MEKNLQENSIEMYENIFKQFDSVFEDLTSLKGYFSNIQNKVKILEKNVKKEYKKLSKEVEKNKNKGNRKPSGFAKPTIVSKELCEFLNKSEGSEIARTDVTKALIEYITKNNLQNNTNKQIIIPDDKLKVLLGIKDNEPSLSYFTLQKYMNKHFIKKNLDLNSEI</sequence>
<evidence type="ECO:0000259" key="1">
    <source>
        <dbReference type="PROSITE" id="PS51925"/>
    </source>
</evidence>
<dbReference type="PANTHER" id="PTHR13844">
    <property type="entry name" value="SWI/SNF-RELATED MATRIX-ASSOCIATED ACTIN-DEPENDENT REGULATOR OF CHROMATIN SUBFAMILY D"/>
    <property type="match status" value="1"/>
</dbReference>
<protein>
    <recommendedName>
        <fullName evidence="1">DM2 domain-containing protein</fullName>
    </recommendedName>
</protein>
<dbReference type="AlphaFoldDB" id="A0A6C0DX21"/>
<dbReference type="InterPro" id="IPR019835">
    <property type="entry name" value="SWIB_domain"/>
</dbReference>
<dbReference type="Pfam" id="PF02201">
    <property type="entry name" value="SWIB"/>
    <property type="match status" value="1"/>
</dbReference>
<proteinExistence type="predicted"/>
<accession>A0A6C0DX21</accession>
<reference evidence="2" key="1">
    <citation type="journal article" date="2020" name="Nature">
        <title>Giant virus diversity and host interactions through global metagenomics.</title>
        <authorList>
            <person name="Schulz F."/>
            <person name="Roux S."/>
            <person name="Paez-Espino D."/>
            <person name="Jungbluth S."/>
            <person name="Walsh D.A."/>
            <person name="Denef V.J."/>
            <person name="McMahon K.D."/>
            <person name="Konstantinidis K.T."/>
            <person name="Eloe-Fadrosh E.A."/>
            <person name="Kyrpides N.C."/>
            <person name="Woyke T."/>
        </authorList>
    </citation>
    <scope>NUCLEOTIDE SEQUENCE</scope>
    <source>
        <strain evidence="2">GVMAG-M-3300023174-5</strain>
    </source>
</reference>
<dbReference type="InterPro" id="IPR036885">
    <property type="entry name" value="SWIB_MDM2_dom_sf"/>
</dbReference>
<organism evidence="2">
    <name type="scientific">viral metagenome</name>
    <dbReference type="NCBI Taxonomy" id="1070528"/>
    <lineage>
        <taxon>unclassified sequences</taxon>
        <taxon>metagenomes</taxon>
        <taxon>organismal metagenomes</taxon>
    </lineage>
</organism>
<dbReference type="PROSITE" id="PS51925">
    <property type="entry name" value="SWIB_MDM2"/>
    <property type="match status" value="1"/>
</dbReference>
<dbReference type="SUPFAM" id="SSF47592">
    <property type="entry name" value="SWIB/MDM2 domain"/>
    <property type="match status" value="1"/>
</dbReference>
<feature type="domain" description="DM2" evidence="1">
    <location>
        <begin position="72"/>
        <end position="156"/>
    </location>
</feature>